<dbReference type="PANTHER" id="PTHR32328:SF0">
    <property type="entry name" value="L-SERYL-TRNA(SEC) SELENIUM TRANSFERASE"/>
    <property type="match status" value="1"/>
</dbReference>
<feature type="modified residue" description="N6-(pyridoxal phosphate)lysine" evidence="4">
    <location>
        <position position="214"/>
    </location>
</feature>
<protein>
    <submittedName>
        <fullName evidence="5">Aminotransferase class V-fold PLP-dependent enzyme</fullName>
    </submittedName>
</protein>
<keyword evidence="5" id="KW-0032">Aminotransferase</keyword>
<evidence type="ECO:0000313" key="5">
    <source>
        <dbReference type="EMBL" id="RJT39831.1"/>
    </source>
</evidence>
<dbReference type="PANTHER" id="PTHR32328">
    <property type="entry name" value="L-SERYL-TRNA(SEC) SELENIUM TRANSFERASE"/>
    <property type="match status" value="1"/>
</dbReference>
<dbReference type="EMBL" id="RAHH01000027">
    <property type="protein sequence ID" value="RJT39831.1"/>
    <property type="molecule type" value="Genomic_DNA"/>
</dbReference>
<proteinExistence type="inferred from homology"/>
<dbReference type="RefSeq" id="WP_120134399.1">
    <property type="nucleotide sequence ID" value="NZ_RAHH01000027.1"/>
</dbReference>
<evidence type="ECO:0000256" key="4">
    <source>
        <dbReference type="PIRSR" id="PIRSR618319-50"/>
    </source>
</evidence>
<accession>A0A419N4E7</accession>
<keyword evidence="6" id="KW-1185">Reference proteome</keyword>
<dbReference type="Pfam" id="PF03841">
    <property type="entry name" value="SelA"/>
    <property type="match status" value="1"/>
</dbReference>
<reference evidence="5 6" key="1">
    <citation type="submission" date="2018-09" db="EMBL/GenBank/DDBJ databases">
        <authorList>
            <person name="Le Fleche-Mateos A."/>
        </authorList>
    </citation>
    <scope>NUCLEOTIDE SEQUENCE [LARGE SCALE GENOMIC DNA]</scope>
    <source>
        <strain evidence="5 6">DSM 27399</strain>
    </source>
</reference>
<evidence type="ECO:0000256" key="2">
    <source>
        <dbReference type="ARBA" id="ARBA00022898"/>
    </source>
</evidence>
<comment type="cofactor">
    <cofactor evidence="1 4">
        <name>pyridoxal 5'-phosphate</name>
        <dbReference type="ChEBI" id="CHEBI:597326"/>
    </cofactor>
</comment>
<dbReference type="InterPro" id="IPR018319">
    <property type="entry name" value="SelA-like"/>
</dbReference>
<keyword evidence="2 4" id="KW-0663">Pyridoxal phosphate</keyword>
<comment type="caution">
    <text evidence="5">The sequence shown here is derived from an EMBL/GenBank/DDBJ whole genome shotgun (WGS) entry which is preliminary data.</text>
</comment>
<comment type="similarity">
    <text evidence="3">Belongs to the SelA family.</text>
</comment>
<name>A0A419N4E7_9GAMM</name>
<keyword evidence="5" id="KW-0808">Transferase</keyword>
<organism evidence="5 6">
    <name type="scientific">Rahnella woolbedingensis</name>
    <dbReference type="NCBI Taxonomy" id="1510574"/>
    <lineage>
        <taxon>Bacteria</taxon>
        <taxon>Pseudomonadati</taxon>
        <taxon>Pseudomonadota</taxon>
        <taxon>Gammaproteobacteria</taxon>
        <taxon>Enterobacterales</taxon>
        <taxon>Yersiniaceae</taxon>
        <taxon>Rahnella</taxon>
    </lineage>
</organism>
<dbReference type="GO" id="GO:0004125">
    <property type="term" value="F:L-seryl-tRNA(Sec) selenium transferase activity"/>
    <property type="evidence" value="ECO:0007669"/>
    <property type="project" value="TreeGrafter"/>
</dbReference>
<evidence type="ECO:0000256" key="1">
    <source>
        <dbReference type="ARBA" id="ARBA00001933"/>
    </source>
</evidence>
<sequence length="399" mass="43562">MKNTELAQALQLTPVINVAGTMTYLGSSIVVPEAIEAIQKILPEFVRMEELQRFASGVIAQLTGAEAGFITASCASGISMAVAGCLTQDNLLAIEQLPELSTPKNEVVVQAGHLVSYGAPVEQGIRLTGAKCVRVGYATQCSAYHLRQSINERTAAAVYVVSHHVVDHGQLPLALFCQIAHEQGVPVIVDAASEYDLQRFLADGADIVIYSGHKFLGGPTSGIVAGKKSWVRYAWLQNRGIARGMKAGKESVYGTIAALQAWEKRDHHAIRERENRALTLWMSGLQNLKGIRVSLEADPTGNPLTRCKIETDPVQAKITAWDLSSALAAGKPAVIVRDHQAELGYFYLDPCNLHPEQEHIVLTRIVDELDNAQRAPEPIITDFGQYLLQREQSILRWPD</sequence>
<dbReference type="SUPFAM" id="SSF53383">
    <property type="entry name" value="PLP-dependent transferases"/>
    <property type="match status" value="1"/>
</dbReference>
<dbReference type="Proteomes" id="UP000284908">
    <property type="component" value="Unassembled WGS sequence"/>
</dbReference>
<dbReference type="GO" id="GO:0008483">
    <property type="term" value="F:transaminase activity"/>
    <property type="evidence" value="ECO:0007669"/>
    <property type="project" value="UniProtKB-KW"/>
</dbReference>
<dbReference type="OrthoDB" id="9787096at2"/>
<gene>
    <name evidence="5" type="ORF">D6C13_19880</name>
</gene>
<dbReference type="AlphaFoldDB" id="A0A419N4E7"/>
<evidence type="ECO:0000313" key="6">
    <source>
        <dbReference type="Proteomes" id="UP000284908"/>
    </source>
</evidence>
<dbReference type="InterPro" id="IPR015421">
    <property type="entry name" value="PyrdxlP-dep_Trfase_major"/>
</dbReference>
<evidence type="ECO:0000256" key="3">
    <source>
        <dbReference type="ARBA" id="ARBA00044507"/>
    </source>
</evidence>
<dbReference type="InterPro" id="IPR015424">
    <property type="entry name" value="PyrdxlP-dep_Trfase"/>
</dbReference>
<dbReference type="Gene3D" id="3.40.640.10">
    <property type="entry name" value="Type I PLP-dependent aspartate aminotransferase-like (Major domain)"/>
    <property type="match status" value="1"/>
</dbReference>